<proteinExistence type="predicted"/>
<protein>
    <recommendedName>
        <fullName evidence="1">HEPN AbiU2-like domain-containing protein</fullName>
    </recommendedName>
</protein>
<gene>
    <name evidence="2" type="ORF">LMG23994_01633</name>
</gene>
<comment type="caution">
    <text evidence="2">The sequence shown here is derived from an EMBL/GenBank/DDBJ whole genome shotgun (WGS) entry which is preliminary data.</text>
</comment>
<dbReference type="InterPro" id="IPR040704">
    <property type="entry name" value="HEPN_AbiU2"/>
</dbReference>
<organism evidence="2 3">
    <name type="scientific">Cupriavidus pinatubonensis</name>
    <dbReference type="NCBI Taxonomy" id="248026"/>
    <lineage>
        <taxon>Bacteria</taxon>
        <taxon>Pseudomonadati</taxon>
        <taxon>Pseudomonadota</taxon>
        <taxon>Betaproteobacteria</taxon>
        <taxon>Burkholderiales</taxon>
        <taxon>Burkholderiaceae</taxon>
        <taxon>Cupriavidus</taxon>
    </lineage>
</organism>
<evidence type="ECO:0000259" key="1">
    <source>
        <dbReference type="Pfam" id="PF18734"/>
    </source>
</evidence>
<reference evidence="2 3" key="1">
    <citation type="submission" date="2021-08" db="EMBL/GenBank/DDBJ databases">
        <authorList>
            <person name="Peeters C."/>
        </authorList>
    </citation>
    <scope>NUCLEOTIDE SEQUENCE [LARGE SCALE GENOMIC DNA]</scope>
    <source>
        <strain evidence="2 3">LMG 23994</strain>
    </source>
</reference>
<feature type="domain" description="HEPN AbiU2-like" evidence="1">
    <location>
        <begin position="12"/>
        <end position="208"/>
    </location>
</feature>
<sequence>MLSERMENEMDIQAELEQLRQSIQAAQDEVMLAVMFHENWKPAAYDVGLHERMGTSFATHSFQIIRLALRREVLMALMRVWDKDKRAVRLTAIAEILKNKKCFDALVHARAARINIGPDPIGDMRSALEPKRDEILRLIRKYMENGDGSSVLESLRALRHERLAHRQTERPTTAPGVEATEQEIEAFYQDTLEIVRLLLSLVMGHAFDIATEAAGVYRHHASFFWAAARGERTEGHPNFKRPSLG</sequence>
<dbReference type="Pfam" id="PF18734">
    <property type="entry name" value="HEPN_AbiU2"/>
    <property type="match status" value="1"/>
</dbReference>
<dbReference type="EMBL" id="CAJZAF010000007">
    <property type="protein sequence ID" value="CAG9169727.1"/>
    <property type="molecule type" value="Genomic_DNA"/>
</dbReference>
<evidence type="ECO:0000313" key="2">
    <source>
        <dbReference type="EMBL" id="CAG9169727.1"/>
    </source>
</evidence>
<evidence type="ECO:0000313" key="3">
    <source>
        <dbReference type="Proteomes" id="UP000701702"/>
    </source>
</evidence>
<dbReference type="Proteomes" id="UP000701702">
    <property type="component" value="Unassembled WGS sequence"/>
</dbReference>
<keyword evidence="3" id="KW-1185">Reference proteome</keyword>
<accession>A0ABM8WQQ5</accession>
<name>A0ABM8WQQ5_9BURK</name>